<dbReference type="SUPFAM" id="SSF49482">
    <property type="entry name" value="Aromatic compound dioxygenase"/>
    <property type="match status" value="1"/>
</dbReference>
<reference evidence="5 6" key="1">
    <citation type="submission" date="2023-01" db="EMBL/GenBank/DDBJ databases">
        <title>Cultivation and genomic characterization of new, ubiquitous marine nitrite-oxidizing bacteria from the Nitrospirales.</title>
        <authorList>
            <person name="Mueller A.J."/>
            <person name="Daebeler A."/>
            <person name="Herbold C.W."/>
            <person name="Kirkegaard R.H."/>
            <person name="Daims H."/>
        </authorList>
    </citation>
    <scope>NUCLEOTIDE SEQUENCE [LARGE SCALE GENOMIC DNA]</scope>
    <source>
        <strain evidence="5 6">VA</strain>
    </source>
</reference>
<evidence type="ECO:0000256" key="3">
    <source>
        <dbReference type="ARBA" id="ARBA00023002"/>
    </source>
</evidence>
<evidence type="ECO:0000256" key="1">
    <source>
        <dbReference type="ARBA" id="ARBA00007825"/>
    </source>
</evidence>
<dbReference type="GO" id="GO:0008199">
    <property type="term" value="F:ferric iron binding"/>
    <property type="evidence" value="ECO:0007669"/>
    <property type="project" value="InterPro"/>
</dbReference>
<proteinExistence type="inferred from homology"/>
<evidence type="ECO:0000259" key="4">
    <source>
        <dbReference type="Pfam" id="PF00775"/>
    </source>
</evidence>
<dbReference type="Pfam" id="PF00775">
    <property type="entry name" value="Dioxygenase_C"/>
    <property type="match status" value="1"/>
</dbReference>
<dbReference type="InterPro" id="IPR050770">
    <property type="entry name" value="Intradiol_RC_Dioxygenase"/>
</dbReference>
<keyword evidence="6" id="KW-1185">Reference proteome</keyword>
<organism evidence="5 6">
    <name type="scientific">Candidatus Nitrospira allomarina</name>
    <dbReference type="NCBI Taxonomy" id="3020900"/>
    <lineage>
        <taxon>Bacteria</taxon>
        <taxon>Pseudomonadati</taxon>
        <taxon>Nitrospirota</taxon>
        <taxon>Nitrospiria</taxon>
        <taxon>Nitrospirales</taxon>
        <taxon>Nitrospiraceae</taxon>
        <taxon>Nitrospira</taxon>
    </lineage>
</organism>
<dbReference type="InterPro" id="IPR015889">
    <property type="entry name" value="Intradiol_dOase_core"/>
</dbReference>
<evidence type="ECO:0000313" key="6">
    <source>
        <dbReference type="Proteomes" id="UP001302719"/>
    </source>
</evidence>
<evidence type="ECO:0000256" key="2">
    <source>
        <dbReference type="ARBA" id="ARBA00022964"/>
    </source>
</evidence>
<dbReference type="GO" id="GO:0016702">
    <property type="term" value="F:oxidoreductase activity, acting on single donors with incorporation of molecular oxygen, incorporation of two atoms of oxygen"/>
    <property type="evidence" value="ECO:0007669"/>
    <property type="project" value="InterPro"/>
</dbReference>
<dbReference type="InterPro" id="IPR006311">
    <property type="entry name" value="TAT_signal"/>
</dbReference>
<dbReference type="Gene3D" id="2.60.130.10">
    <property type="entry name" value="Aromatic compound dioxygenase"/>
    <property type="match status" value="1"/>
</dbReference>
<protein>
    <recommendedName>
        <fullName evidence="4">Intradiol ring-cleavage dioxygenases domain-containing protein</fullName>
    </recommendedName>
</protein>
<dbReference type="AlphaFoldDB" id="A0AA96GD98"/>
<dbReference type="PANTHER" id="PTHR33711">
    <property type="entry name" value="DIOXYGENASE, PUTATIVE (AFU_ORTHOLOGUE AFUA_2G02910)-RELATED"/>
    <property type="match status" value="1"/>
</dbReference>
<dbReference type="Proteomes" id="UP001302719">
    <property type="component" value="Chromosome"/>
</dbReference>
<dbReference type="PROSITE" id="PS51318">
    <property type="entry name" value="TAT"/>
    <property type="match status" value="1"/>
</dbReference>
<gene>
    <name evidence="5" type="ORF">PP769_17940</name>
</gene>
<sequence length="269" mass="30090">MIIEPHNLSRRTLLKRGMGLFGLLAGGFISSSSLAEILKEPTPRQSLGPFFPDEGDPIDAIRENHGIGIPISQANDQDLTFVKGRRGKAKGQVIYLRGKVLSAKTGKAIPRTAIIMWSASASGRYNHKEDDSMLKFPHPTTGEIIHRTYDGYFQYWGRAVTNEQGDYWFKTIVPGFYPIDLEAGLYRPSHLHFQLFPPEHPKLVTQLYFRGDQIPNNELNQKLLPMDVVILDAGLTTIDLERVIVDYAPDASGEVSDGLIGHYDFLVPD</sequence>
<dbReference type="EMBL" id="CP116967">
    <property type="protein sequence ID" value="WNM57830.1"/>
    <property type="molecule type" value="Genomic_DNA"/>
</dbReference>
<comment type="similarity">
    <text evidence="1">Belongs to the intradiol ring-cleavage dioxygenase family.</text>
</comment>
<feature type="domain" description="Intradiol ring-cleavage dioxygenases" evidence="4">
    <location>
        <begin position="77"/>
        <end position="214"/>
    </location>
</feature>
<keyword evidence="3" id="KW-0560">Oxidoreductase</keyword>
<keyword evidence="2" id="KW-0223">Dioxygenase</keyword>
<accession>A0AA96GD98</accession>
<dbReference type="RefSeq" id="WP_312642807.1">
    <property type="nucleotide sequence ID" value="NZ_CP116967.1"/>
</dbReference>
<dbReference type="CDD" id="cd00421">
    <property type="entry name" value="intradiol_dioxygenase"/>
    <property type="match status" value="1"/>
</dbReference>
<evidence type="ECO:0000313" key="5">
    <source>
        <dbReference type="EMBL" id="WNM57830.1"/>
    </source>
</evidence>
<name>A0AA96GD98_9BACT</name>
<dbReference type="InterPro" id="IPR000627">
    <property type="entry name" value="Intradiol_dOase_C"/>
</dbReference>
<dbReference type="KEGG" id="nall:PP769_17940"/>
<dbReference type="PANTHER" id="PTHR33711:SF10">
    <property type="entry name" value="INTRADIOL RING-CLEAVAGE DIOXYGENASES DOMAIN-CONTAINING PROTEIN"/>
    <property type="match status" value="1"/>
</dbReference>